<proteinExistence type="inferred from homology"/>
<name>A0ABN2LRV1_9MICO</name>
<dbReference type="RefSeq" id="WP_344033261.1">
    <property type="nucleotide sequence ID" value="NZ_BAAAOB010000004.1"/>
</dbReference>
<dbReference type="InterPro" id="IPR006035">
    <property type="entry name" value="Ureohydrolase"/>
</dbReference>
<organism evidence="4 5">
    <name type="scientific">Leucobacter iarius</name>
    <dbReference type="NCBI Taxonomy" id="333963"/>
    <lineage>
        <taxon>Bacteria</taxon>
        <taxon>Bacillati</taxon>
        <taxon>Actinomycetota</taxon>
        <taxon>Actinomycetes</taxon>
        <taxon>Micrococcales</taxon>
        <taxon>Microbacteriaceae</taxon>
        <taxon>Leucobacter</taxon>
    </lineage>
</organism>
<comment type="similarity">
    <text evidence="3">Belongs to the arginase family.</text>
</comment>
<dbReference type="InterPro" id="IPR023696">
    <property type="entry name" value="Ureohydrolase_dom_sf"/>
</dbReference>
<gene>
    <name evidence="4" type="ORF">GCM10009768_28360</name>
</gene>
<dbReference type="PANTHER" id="PTHR11358:SF26">
    <property type="entry name" value="GUANIDINO ACID HYDROLASE, MITOCHONDRIAL"/>
    <property type="match status" value="1"/>
</dbReference>
<dbReference type="PRINTS" id="PR00116">
    <property type="entry name" value="ARGINASE"/>
</dbReference>
<dbReference type="SUPFAM" id="SSF52768">
    <property type="entry name" value="Arginase/deacetylase"/>
    <property type="match status" value="1"/>
</dbReference>
<dbReference type="PANTHER" id="PTHR11358">
    <property type="entry name" value="ARGINASE/AGMATINASE"/>
    <property type="match status" value="1"/>
</dbReference>
<sequence length="314" mass="32766">MGIDAGTGSTRRPSGTLFGVPHADSPAGARAAVLGVPFDMGAHPSRIGGRGGPAHVRAASLLVAESAEDLGIDPIEHLGLVDLGDVDVVPGQVDEAFVRIAAEIGAILDAGALPVTLGGDGAVTLPQLREAHRRHPDLVLIHFDAHTDAYELFEPQRYNNANSFVHAAEEGVVDVGRSFHIGIRDTEVAGRPGVIGVAERLGYRVRPMRAIREAGIPAILDEVREAVGARPVYLCWDMDVFDPAVAPGVVTPAWGGLTTAQGLELLAGVAALNVVVLDVNTVSPTHDLRDQTGSLAAHVVLEALKAATVRDLAR</sequence>
<evidence type="ECO:0000313" key="4">
    <source>
        <dbReference type="EMBL" id="GAA1797721.1"/>
    </source>
</evidence>
<protein>
    <submittedName>
        <fullName evidence="4">Agmatinase</fullName>
    </submittedName>
</protein>
<evidence type="ECO:0000256" key="2">
    <source>
        <dbReference type="ARBA" id="ARBA00022801"/>
    </source>
</evidence>
<keyword evidence="5" id="KW-1185">Reference proteome</keyword>
<dbReference type="PIRSF" id="PIRSF036979">
    <property type="entry name" value="Arginase"/>
    <property type="match status" value="1"/>
</dbReference>
<evidence type="ECO:0000313" key="5">
    <source>
        <dbReference type="Proteomes" id="UP001500851"/>
    </source>
</evidence>
<evidence type="ECO:0000256" key="1">
    <source>
        <dbReference type="ARBA" id="ARBA00022723"/>
    </source>
</evidence>
<comment type="caution">
    <text evidence="4">The sequence shown here is derived from an EMBL/GenBank/DDBJ whole genome shotgun (WGS) entry which is preliminary data.</text>
</comment>
<keyword evidence="2" id="KW-0378">Hydrolase</keyword>
<dbReference type="Gene3D" id="3.40.800.10">
    <property type="entry name" value="Ureohydrolase domain"/>
    <property type="match status" value="1"/>
</dbReference>
<keyword evidence="1" id="KW-0479">Metal-binding</keyword>
<reference evidence="4 5" key="1">
    <citation type="journal article" date="2019" name="Int. J. Syst. Evol. Microbiol.">
        <title>The Global Catalogue of Microorganisms (GCM) 10K type strain sequencing project: providing services to taxonomists for standard genome sequencing and annotation.</title>
        <authorList>
            <consortium name="The Broad Institute Genomics Platform"/>
            <consortium name="The Broad Institute Genome Sequencing Center for Infectious Disease"/>
            <person name="Wu L."/>
            <person name="Ma J."/>
        </authorList>
    </citation>
    <scope>NUCLEOTIDE SEQUENCE [LARGE SCALE GENOMIC DNA]</scope>
    <source>
        <strain evidence="4 5">JCM 14736</strain>
    </source>
</reference>
<dbReference type="PROSITE" id="PS51409">
    <property type="entry name" value="ARGINASE_2"/>
    <property type="match status" value="1"/>
</dbReference>
<dbReference type="Pfam" id="PF00491">
    <property type="entry name" value="Arginase"/>
    <property type="match status" value="1"/>
</dbReference>
<dbReference type="Proteomes" id="UP001500851">
    <property type="component" value="Unassembled WGS sequence"/>
</dbReference>
<evidence type="ECO:0000256" key="3">
    <source>
        <dbReference type="PROSITE-ProRule" id="PRU00742"/>
    </source>
</evidence>
<accession>A0ABN2LRV1</accession>
<dbReference type="EMBL" id="BAAAOB010000004">
    <property type="protein sequence ID" value="GAA1797721.1"/>
    <property type="molecule type" value="Genomic_DNA"/>
</dbReference>